<evidence type="ECO:0000313" key="4">
    <source>
        <dbReference type="Proteomes" id="UP000294692"/>
    </source>
</evidence>
<dbReference type="InterPro" id="IPR038404">
    <property type="entry name" value="TRAP_DctP_sf"/>
</dbReference>
<proteinExistence type="predicted"/>
<feature type="chain" id="PRO_5020413291" evidence="2">
    <location>
        <begin position="27"/>
        <end position="335"/>
    </location>
</feature>
<dbReference type="RefSeq" id="WP_132474077.1">
    <property type="nucleotide sequence ID" value="NZ_JBEBWM010000154.1"/>
</dbReference>
<gene>
    <name evidence="3" type="ORF">EV686_102216</name>
</gene>
<dbReference type="Gene3D" id="3.40.190.170">
    <property type="entry name" value="Bacterial extracellular solute-binding protein, family 7"/>
    <property type="match status" value="1"/>
</dbReference>
<evidence type="ECO:0000313" key="3">
    <source>
        <dbReference type="EMBL" id="TCV01504.1"/>
    </source>
</evidence>
<organism evidence="3 4">
    <name type="scientific">Paracandidimonas soli</name>
    <dbReference type="NCBI Taxonomy" id="1917182"/>
    <lineage>
        <taxon>Bacteria</taxon>
        <taxon>Pseudomonadati</taxon>
        <taxon>Pseudomonadota</taxon>
        <taxon>Betaproteobacteria</taxon>
        <taxon>Burkholderiales</taxon>
        <taxon>Alcaligenaceae</taxon>
        <taxon>Paracandidimonas</taxon>
    </lineage>
</organism>
<dbReference type="InterPro" id="IPR018389">
    <property type="entry name" value="DctP_fam"/>
</dbReference>
<dbReference type="EMBL" id="SMBX01000002">
    <property type="protein sequence ID" value="TCV01504.1"/>
    <property type="molecule type" value="Genomic_DNA"/>
</dbReference>
<dbReference type="OrthoDB" id="9794826at2"/>
<dbReference type="SUPFAM" id="SSF53850">
    <property type="entry name" value="Periplasmic binding protein-like II"/>
    <property type="match status" value="1"/>
</dbReference>
<comment type="caution">
    <text evidence="3">The sequence shown here is derived from an EMBL/GenBank/DDBJ whole genome shotgun (WGS) entry which is preliminary data.</text>
</comment>
<sequence length="335" mass="36456">MGIKKYMAGLLAGAAFSMGLANGAHAQTVNLTLTAGTESNRDGLYYATLDLLDKALKEETNGQVKLRIYPNQQLGNEISMIEALRSGSLDIAIAGGGNFASFVPQFQLFSVPYIFESYETYRKGMAPDSELWKFMQKSVADAKLGLQLLAPTTVGSRWVANTKGDVRTPADMKTLGLRMRVQANPIESEVWSTYGANPVNMPMPEVVAAMRQGVVQAVENAPDILYTYKLHEVAKHLSKTDHSFYVALVLVSDRALEKIPAELRPAVEKAFATAGQQVLDLSVKFQEKAVAGMQAEGAIIVDVDKPAFRTPLEPLYDKVAKDVGAEDLLQAIRAL</sequence>
<dbReference type="AlphaFoldDB" id="A0A4R3VCY2"/>
<dbReference type="GO" id="GO:0030246">
    <property type="term" value="F:carbohydrate binding"/>
    <property type="evidence" value="ECO:0007669"/>
    <property type="project" value="TreeGrafter"/>
</dbReference>
<evidence type="ECO:0000256" key="2">
    <source>
        <dbReference type="SAM" id="SignalP"/>
    </source>
</evidence>
<evidence type="ECO:0000256" key="1">
    <source>
        <dbReference type="ARBA" id="ARBA00022729"/>
    </source>
</evidence>
<reference evidence="3 4" key="1">
    <citation type="submission" date="2019-03" db="EMBL/GenBank/DDBJ databases">
        <title>Genomic Encyclopedia of Type Strains, Phase IV (KMG-IV): sequencing the most valuable type-strain genomes for metagenomic binning, comparative biology and taxonomic classification.</title>
        <authorList>
            <person name="Goeker M."/>
        </authorList>
    </citation>
    <scope>NUCLEOTIDE SEQUENCE [LARGE SCALE GENOMIC DNA]</scope>
    <source>
        <strain evidence="3 4">DSM 100048</strain>
    </source>
</reference>
<keyword evidence="4" id="KW-1185">Reference proteome</keyword>
<dbReference type="GO" id="GO:0055085">
    <property type="term" value="P:transmembrane transport"/>
    <property type="evidence" value="ECO:0007669"/>
    <property type="project" value="InterPro"/>
</dbReference>
<dbReference type="NCBIfam" id="TIGR00787">
    <property type="entry name" value="dctP"/>
    <property type="match status" value="1"/>
</dbReference>
<keyword evidence="1 2" id="KW-0732">Signal</keyword>
<accession>A0A4R3VCY2</accession>
<dbReference type="GO" id="GO:0030288">
    <property type="term" value="C:outer membrane-bounded periplasmic space"/>
    <property type="evidence" value="ECO:0007669"/>
    <property type="project" value="InterPro"/>
</dbReference>
<dbReference type="PANTHER" id="PTHR33376">
    <property type="match status" value="1"/>
</dbReference>
<dbReference type="NCBIfam" id="NF037995">
    <property type="entry name" value="TRAP_S1"/>
    <property type="match status" value="1"/>
</dbReference>
<dbReference type="InterPro" id="IPR004682">
    <property type="entry name" value="TRAP_DctP"/>
</dbReference>
<dbReference type="Proteomes" id="UP000294692">
    <property type="component" value="Unassembled WGS sequence"/>
</dbReference>
<feature type="signal peptide" evidence="2">
    <location>
        <begin position="1"/>
        <end position="26"/>
    </location>
</feature>
<dbReference type="PANTHER" id="PTHR33376:SF2">
    <property type="entry name" value="DICARBOXYLATE-BINDING PERIPLASMIC PROTEIN"/>
    <property type="match status" value="1"/>
</dbReference>
<protein>
    <submittedName>
        <fullName evidence="3">C4-dicarboxylate-binding protein DctP</fullName>
    </submittedName>
</protein>
<dbReference type="CDD" id="cd13603">
    <property type="entry name" value="PBP2_TRAP_Siap_TeaA_like"/>
    <property type="match status" value="1"/>
</dbReference>
<name>A0A4R3VCY2_9BURK</name>
<dbReference type="Pfam" id="PF03480">
    <property type="entry name" value="DctP"/>
    <property type="match status" value="1"/>
</dbReference>